<evidence type="ECO:0000256" key="1">
    <source>
        <dbReference type="SAM" id="MobiDB-lite"/>
    </source>
</evidence>
<accession>A0A973VWF6</accession>
<evidence type="ECO:0000313" key="2">
    <source>
        <dbReference type="EMBL" id="NVI42976.1"/>
    </source>
</evidence>
<comment type="caution">
    <text evidence="2">The sequence shown here is derived from an EMBL/GenBank/DDBJ whole genome shotgun (WGS) entry which is preliminary data.</text>
</comment>
<name>A0A973VWF6_9BRAD</name>
<gene>
    <name evidence="2" type="ORF">HAP48_007890</name>
</gene>
<dbReference type="EMBL" id="JAAOLE020000001">
    <property type="protein sequence ID" value="NVI42976.1"/>
    <property type="molecule type" value="Genomic_DNA"/>
</dbReference>
<feature type="region of interest" description="Disordered" evidence="1">
    <location>
        <begin position="1"/>
        <end position="77"/>
    </location>
</feature>
<dbReference type="RefSeq" id="WP_166202881.1">
    <property type="nucleotide sequence ID" value="NZ_CP088285.1"/>
</dbReference>
<sequence length="77" mass="8777">MAALEADAKLAAEEERRIEAEKEQQRQAEGRKKPGKPAALPSEEPNPKAQRNFTDPESRIMPRRPSMHMPRSLSRKN</sequence>
<reference evidence="2" key="1">
    <citation type="submission" date="2020-06" db="EMBL/GenBank/DDBJ databases">
        <title>Whole Genome Sequence of Bradyrhizobium sp. Strain 1S1.</title>
        <authorList>
            <person name="Bromfield E.S.P."/>
            <person name="Cloutier S."/>
        </authorList>
    </citation>
    <scope>NUCLEOTIDE SEQUENCE [LARGE SCALE GENOMIC DNA]</scope>
    <source>
        <strain evidence="2">1S1</strain>
    </source>
</reference>
<dbReference type="AlphaFoldDB" id="A0A973VWF6"/>
<organism evidence="2">
    <name type="scientific">Bradyrhizobium septentrionale</name>
    <dbReference type="NCBI Taxonomy" id="1404411"/>
    <lineage>
        <taxon>Bacteria</taxon>
        <taxon>Pseudomonadati</taxon>
        <taxon>Pseudomonadota</taxon>
        <taxon>Alphaproteobacteria</taxon>
        <taxon>Hyphomicrobiales</taxon>
        <taxon>Nitrobacteraceae</taxon>
        <taxon>Bradyrhizobium</taxon>
    </lineage>
</organism>
<proteinExistence type="predicted"/>
<feature type="compositionally biased region" description="Basic and acidic residues" evidence="1">
    <location>
        <begin position="1"/>
        <end position="32"/>
    </location>
</feature>
<protein>
    <submittedName>
        <fullName evidence="2">Uncharacterized protein</fullName>
    </submittedName>
</protein>